<feature type="transmembrane region" description="Helical" evidence="5">
    <location>
        <begin position="35"/>
        <end position="52"/>
    </location>
</feature>
<feature type="transmembrane region" description="Helical" evidence="5">
    <location>
        <begin position="91"/>
        <end position="111"/>
    </location>
</feature>
<gene>
    <name evidence="7" type="ORF">ROE7235_03315</name>
</gene>
<evidence type="ECO:0000313" key="8">
    <source>
        <dbReference type="Proteomes" id="UP000272908"/>
    </source>
</evidence>
<dbReference type="Proteomes" id="UP000272908">
    <property type="component" value="Unassembled WGS sequence"/>
</dbReference>
<dbReference type="InterPro" id="IPR004837">
    <property type="entry name" value="NaCa_Exmemb"/>
</dbReference>
<protein>
    <recommendedName>
        <fullName evidence="6">Sodium/calcium exchanger membrane region domain-containing protein</fullName>
    </recommendedName>
</protein>
<evidence type="ECO:0000256" key="4">
    <source>
        <dbReference type="ARBA" id="ARBA00023136"/>
    </source>
</evidence>
<comment type="subcellular location">
    <subcellularLocation>
        <location evidence="1">Membrane</location>
        <topology evidence="1">Multi-pass membrane protein</topology>
    </subcellularLocation>
</comment>
<evidence type="ECO:0000259" key="6">
    <source>
        <dbReference type="Pfam" id="PF01699"/>
    </source>
</evidence>
<proteinExistence type="predicted"/>
<feature type="domain" description="Sodium/calcium exchanger membrane region" evidence="6">
    <location>
        <begin position="3"/>
        <end position="126"/>
    </location>
</feature>
<accession>A0A3B0MD48</accession>
<keyword evidence="8" id="KW-1185">Reference proteome</keyword>
<reference evidence="8" key="1">
    <citation type="submission" date="2018-08" db="EMBL/GenBank/DDBJ databases">
        <authorList>
            <person name="Rodrigo-Torres L."/>
            <person name="Arahal R. D."/>
            <person name="Lucena T."/>
        </authorList>
    </citation>
    <scope>NUCLEOTIDE SEQUENCE [LARGE SCALE GENOMIC DNA]</scope>
    <source>
        <strain evidence="8">CECT 7235</strain>
    </source>
</reference>
<keyword evidence="4 5" id="KW-0472">Membrane</keyword>
<keyword evidence="3 5" id="KW-1133">Transmembrane helix</keyword>
<evidence type="ECO:0000256" key="3">
    <source>
        <dbReference type="ARBA" id="ARBA00022989"/>
    </source>
</evidence>
<name>A0A3B0MD48_9RHOB</name>
<dbReference type="AlphaFoldDB" id="A0A3B0MD48"/>
<evidence type="ECO:0000256" key="2">
    <source>
        <dbReference type="ARBA" id="ARBA00022692"/>
    </source>
</evidence>
<dbReference type="GO" id="GO:0055085">
    <property type="term" value="P:transmembrane transport"/>
    <property type="evidence" value="ECO:0007669"/>
    <property type="project" value="InterPro"/>
</dbReference>
<feature type="transmembrane region" description="Helical" evidence="5">
    <location>
        <begin position="64"/>
        <end position="85"/>
    </location>
</feature>
<evidence type="ECO:0000256" key="1">
    <source>
        <dbReference type="ARBA" id="ARBA00004141"/>
    </source>
</evidence>
<dbReference type="RefSeq" id="WP_183073552.1">
    <property type="nucleotide sequence ID" value="NZ_UIHC01000056.1"/>
</dbReference>
<organism evidence="7 8">
    <name type="scientific">Roseinatronobacter ekhonensis</name>
    <dbReference type="NCBI Taxonomy" id="254356"/>
    <lineage>
        <taxon>Bacteria</taxon>
        <taxon>Pseudomonadati</taxon>
        <taxon>Pseudomonadota</taxon>
        <taxon>Alphaproteobacteria</taxon>
        <taxon>Rhodobacterales</taxon>
        <taxon>Paracoccaceae</taxon>
        <taxon>Roseinatronobacter</taxon>
    </lineage>
</organism>
<sequence length="137" mass="14639">MEYLYLITGLVGLFLGGEALVRGSMARLMTIASRLIGLLVVGFGTSTPELLVSVDVVWRRLLDITLLSIFFVLGILGVTALIAPIPVASRVLNLDLPVMIAFSLVPTTLLLTRQMIGRGIGVAILAGNVAYDWAAQE</sequence>
<dbReference type="Gene3D" id="1.20.1420.30">
    <property type="entry name" value="NCX, central ion-binding region"/>
    <property type="match status" value="1"/>
</dbReference>
<evidence type="ECO:0000256" key="5">
    <source>
        <dbReference type="SAM" id="Phobius"/>
    </source>
</evidence>
<dbReference type="Pfam" id="PF01699">
    <property type="entry name" value="Na_Ca_ex"/>
    <property type="match status" value="1"/>
</dbReference>
<dbReference type="InterPro" id="IPR044880">
    <property type="entry name" value="NCX_ion-bd_dom_sf"/>
</dbReference>
<dbReference type="GO" id="GO:0016020">
    <property type="term" value="C:membrane"/>
    <property type="evidence" value="ECO:0007669"/>
    <property type="project" value="UniProtKB-SubCell"/>
</dbReference>
<evidence type="ECO:0000313" key="7">
    <source>
        <dbReference type="EMBL" id="SUZ33543.1"/>
    </source>
</evidence>
<dbReference type="EMBL" id="UIHC01000056">
    <property type="protein sequence ID" value="SUZ33543.1"/>
    <property type="molecule type" value="Genomic_DNA"/>
</dbReference>
<keyword evidence="2 5" id="KW-0812">Transmembrane</keyword>